<organism evidence="2 3">
    <name type="scientific">Ostreobium quekettii</name>
    <dbReference type="NCBI Taxonomy" id="121088"/>
    <lineage>
        <taxon>Eukaryota</taxon>
        <taxon>Viridiplantae</taxon>
        <taxon>Chlorophyta</taxon>
        <taxon>core chlorophytes</taxon>
        <taxon>Ulvophyceae</taxon>
        <taxon>TCBD clade</taxon>
        <taxon>Bryopsidales</taxon>
        <taxon>Ostreobineae</taxon>
        <taxon>Ostreobiaceae</taxon>
        <taxon>Ostreobium</taxon>
    </lineage>
</organism>
<feature type="transmembrane region" description="Helical" evidence="1">
    <location>
        <begin position="233"/>
        <end position="250"/>
    </location>
</feature>
<keyword evidence="1" id="KW-1133">Transmembrane helix</keyword>
<protein>
    <submittedName>
        <fullName evidence="2">Uncharacterized protein</fullName>
    </submittedName>
</protein>
<keyword evidence="1" id="KW-0812">Transmembrane</keyword>
<evidence type="ECO:0000313" key="3">
    <source>
        <dbReference type="Proteomes" id="UP000708148"/>
    </source>
</evidence>
<reference evidence="2" key="1">
    <citation type="submission" date="2020-12" db="EMBL/GenBank/DDBJ databases">
        <authorList>
            <person name="Iha C."/>
        </authorList>
    </citation>
    <scope>NUCLEOTIDE SEQUENCE</scope>
</reference>
<accession>A0A8S1JB03</accession>
<dbReference type="EMBL" id="CAJHUC010002728">
    <property type="protein sequence ID" value="CAD7704282.1"/>
    <property type="molecule type" value="Genomic_DNA"/>
</dbReference>
<dbReference type="Proteomes" id="UP000708148">
    <property type="component" value="Unassembled WGS sequence"/>
</dbReference>
<keyword evidence="1" id="KW-0472">Membrane</keyword>
<sequence>MADVPFCLAVWIQSSRVPCPVDDRAGNAGASLKIEEDWLVPQLQGEDIQFTSEEIEQTVQEITGIATGSVKVFSDSDSVDLDATDHDIDAVIDQANIVPAGQGMQQLAKMTNIMLNRPSIQHEILQALQQEPELRDMIESMATRQGDTAFLAFGVQRPALLGTDPCVEDVTDGDKKNLLQALMHDIAHGLEVAGEGVTAAGQRVGNFLGRLGRWLRGAGDAATRDNTSNGEKVIGLTLCFAAIVMAVLVAKRVGFIRVVSRH</sequence>
<gene>
    <name evidence="2" type="ORF">OSTQU699_LOCUS9637</name>
</gene>
<dbReference type="OrthoDB" id="576012at2759"/>
<proteinExistence type="predicted"/>
<comment type="caution">
    <text evidence="2">The sequence shown here is derived from an EMBL/GenBank/DDBJ whole genome shotgun (WGS) entry which is preliminary data.</text>
</comment>
<name>A0A8S1JB03_9CHLO</name>
<dbReference type="AlphaFoldDB" id="A0A8S1JB03"/>
<keyword evidence="3" id="KW-1185">Reference proteome</keyword>
<evidence type="ECO:0000256" key="1">
    <source>
        <dbReference type="SAM" id="Phobius"/>
    </source>
</evidence>
<evidence type="ECO:0000313" key="2">
    <source>
        <dbReference type="EMBL" id="CAD7704282.1"/>
    </source>
</evidence>